<dbReference type="GO" id="GO:0046933">
    <property type="term" value="F:proton-transporting ATP synthase activity, rotational mechanism"/>
    <property type="evidence" value="ECO:0007669"/>
    <property type="project" value="UniProtKB-UniRule"/>
</dbReference>
<dbReference type="PANTHER" id="PTHR33445">
    <property type="entry name" value="ATP SYNTHASE SUBUNIT B', CHLOROPLASTIC"/>
    <property type="match status" value="1"/>
</dbReference>
<evidence type="ECO:0000313" key="16">
    <source>
        <dbReference type="EMBL" id="OYQ32565.1"/>
    </source>
</evidence>
<keyword evidence="5 13" id="KW-0375">Hydrogen ion transport</keyword>
<proteinExistence type="inferred from homology"/>
<dbReference type="GO" id="GO:0046961">
    <property type="term" value="F:proton-transporting ATPase activity, rotational mechanism"/>
    <property type="evidence" value="ECO:0007669"/>
    <property type="project" value="TreeGrafter"/>
</dbReference>
<evidence type="ECO:0000256" key="15">
    <source>
        <dbReference type="SAM" id="Coils"/>
    </source>
</evidence>
<comment type="function">
    <text evidence="10 13">F(1)F(0) ATP synthase produces ATP from ADP in the presence of a proton or sodium gradient. F-type ATPases consist of two structural domains, F(1) containing the extramembraneous catalytic core and F(0) containing the membrane proton channel, linked together by a central stalk and a peripheral stalk. During catalysis, ATP synthesis in the catalytic domain of F(1) is coupled via a rotary mechanism of the central stalk subunits to proton translocation.</text>
</comment>
<dbReference type="RefSeq" id="WP_094457600.1">
    <property type="nucleotide sequence ID" value="NZ_NOXU01000031.1"/>
</dbReference>
<keyword evidence="4 13" id="KW-0812">Transmembrane</keyword>
<dbReference type="Proteomes" id="UP000216998">
    <property type="component" value="Unassembled WGS sequence"/>
</dbReference>
<dbReference type="CDD" id="cd06503">
    <property type="entry name" value="ATP-synt_Fo_b"/>
    <property type="match status" value="1"/>
</dbReference>
<keyword evidence="6 13" id="KW-1133">Transmembrane helix</keyword>
<organism evidence="16 17">
    <name type="scientific">Niveispirillum lacus</name>
    <dbReference type="NCBI Taxonomy" id="1981099"/>
    <lineage>
        <taxon>Bacteria</taxon>
        <taxon>Pseudomonadati</taxon>
        <taxon>Pseudomonadota</taxon>
        <taxon>Alphaproteobacteria</taxon>
        <taxon>Rhodospirillales</taxon>
        <taxon>Azospirillaceae</taxon>
        <taxon>Niveispirillum</taxon>
    </lineage>
</organism>
<keyword evidence="17" id="KW-1185">Reference proteome</keyword>
<evidence type="ECO:0000256" key="14">
    <source>
        <dbReference type="RuleBase" id="RU003848"/>
    </source>
</evidence>
<keyword evidence="3 13" id="KW-0138">CF(0)</keyword>
<comment type="function">
    <text evidence="11">Component of the F(0) channel, it forms part of the peripheral stalk, linking F(1) to F(0). The b'-subunit is a diverged and duplicated form of b found in plants and photosynthetic bacteria.</text>
</comment>
<dbReference type="OrthoDB" id="8479836at2"/>
<evidence type="ECO:0000256" key="4">
    <source>
        <dbReference type="ARBA" id="ARBA00022692"/>
    </source>
</evidence>
<evidence type="ECO:0000256" key="12">
    <source>
        <dbReference type="ARBA" id="ARBA00037847"/>
    </source>
</evidence>
<comment type="caution">
    <text evidence="16">The sequence shown here is derived from an EMBL/GenBank/DDBJ whole genome shotgun (WGS) entry which is preliminary data.</text>
</comment>
<comment type="subcellular location">
    <subcellularLocation>
        <location evidence="13">Cell membrane</location>
        <topology evidence="13">Single-pass membrane protein</topology>
    </subcellularLocation>
    <subcellularLocation>
        <location evidence="12">Endomembrane system</location>
        <topology evidence="12">Single-pass membrane protein</topology>
    </subcellularLocation>
</comment>
<keyword evidence="15" id="KW-0175">Coiled coil</keyword>
<accession>A0A255YV79</accession>
<evidence type="ECO:0000256" key="2">
    <source>
        <dbReference type="ARBA" id="ARBA00022448"/>
    </source>
</evidence>
<dbReference type="GO" id="GO:0012505">
    <property type="term" value="C:endomembrane system"/>
    <property type="evidence" value="ECO:0007669"/>
    <property type="project" value="UniProtKB-SubCell"/>
</dbReference>
<dbReference type="GO" id="GO:0005886">
    <property type="term" value="C:plasma membrane"/>
    <property type="evidence" value="ECO:0007669"/>
    <property type="project" value="UniProtKB-SubCell"/>
</dbReference>
<name>A0A255YV79_9PROT</name>
<keyword evidence="13" id="KW-1003">Cell membrane</keyword>
<dbReference type="HAMAP" id="MF_01398">
    <property type="entry name" value="ATP_synth_b_bprime"/>
    <property type="match status" value="1"/>
</dbReference>
<gene>
    <name evidence="13" type="primary">atpF</name>
    <name evidence="16" type="ORF">CHU95_17440</name>
</gene>
<keyword evidence="8 13" id="KW-0472">Membrane</keyword>
<sequence length="160" mass="17582">MFESSTFWYAVAFVIFIVGVSRLAGKGILGSLDARSKRIADELEQAQKLREDAQAALAQFQRKQRDALKEAEAIVAQAREEASRIRAQAAADLDASLKRREQQAVDKIAQAEALALQQVRDLAVEIAVQATEKLLVQNVDEARNSVLVDAAISELPTKLH</sequence>
<evidence type="ECO:0000256" key="13">
    <source>
        <dbReference type="HAMAP-Rule" id="MF_01398"/>
    </source>
</evidence>
<evidence type="ECO:0000256" key="11">
    <source>
        <dbReference type="ARBA" id="ARBA00025614"/>
    </source>
</evidence>
<evidence type="ECO:0000256" key="6">
    <source>
        <dbReference type="ARBA" id="ARBA00022989"/>
    </source>
</evidence>
<evidence type="ECO:0000313" key="17">
    <source>
        <dbReference type="Proteomes" id="UP000216998"/>
    </source>
</evidence>
<reference evidence="16 17" key="1">
    <citation type="submission" date="2017-07" db="EMBL/GenBank/DDBJ databases">
        <title>Niveispirillum cyanobacteriorum sp. nov., isolated from cyanobacterial aggregates in a eutrophic lake.</title>
        <authorList>
            <person name="Cai H."/>
        </authorList>
    </citation>
    <scope>NUCLEOTIDE SEQUENCE [LARGE SCALE GENOMIC DNA]</scope>
    <source>
        <strain evidence="17">TH1-14</strain>
    </source>
</reference>
<dbReference type="GO" id="GO:0045259">
    <property type="term" value="C:proton-transporting ATP synthase complex"/>
    <property type="evidence" value="ECO:0007669"/>
    <property type="project" value="UniProtKB-KW"/>
</dbReference>
<comment type="subunit">
    <text evidence="13">F-type ATPases have 2 components, F(1) - the catalytic core - and F(0) - the membrane proton channel. F(1) has five subunits: alpha(3), beta(3), gamma(1), delta(1), epsilon(1). F(0) has three main subunits: a(1), b(2) and c(10-14). The alpha and beta chains form an alternating ring which encloses part of the gamma chain. F(1) is attached to F(0) by a central stalk formed by the gamma and epsilon chains, while a peripheral stalk is formed by the delta and b chains.</text>
</comment>
<keyword evidence="2 13" id="KW-0813">Transport</keyword>
<feature type="coiled-coil region" evidence="15">
    <location>
        <begin position="32"/>
        <end position="88"/>
    </location>
</feature>
<evidence type="ECO:0000256" key="9">
    <source>
        <dbReference type="ARBA" id="ARBA00023310"/>
    </source>
</evidence>
<evidence type="ECO:0000256" key="3">
    <source>
        <dbReference type="ARBA" id="ARBA00022547"/>
    </source>
</evidence>
<evidence type="ECO:0000256" key="8">
    <source>
        <dbReference type="ARBA" id="ARBA00023136"/>
    </source>
</evidence>
<comment type="similarity">
    <text evidence="1 13 14">Belongs to the ATPase B chain family.</text>
</comment>
<evidence type="ECO:0000256" key="10">
    <source>
        <dbReference type="ARBA" id="ARBA00025198"/>
    </source>
</evidence>
<dbReference type="AlphaFoldDB" id="A0A255YV79"/>
<keyword evidence="9 13" id="KW-0066">ATP synthesis</keyword>
<dbReference type="InterPro" id="IPR050059">
    <property type="entry name" value="ATP_synthase_B_chain"/>
</dbReference>
<evidence type="ECO:0000256" key="7">
    <source>
        <dbReference type="ARBA" id="ARBA00023065"/>
    </source>
</evidence>
<dbReference type="EMBL" id="NOXU01000031">
    <property type="protein sequence ID" value="OYQ32565.1"/>
    <property type="molecule type" value="Genomic_DNA"/>
</dbReference>
<dbReference type="Pfam" id="PF00430">
    <property type="entry name" value="ATP-synt_B"/>
    <property type="match status" value="1"/>
</dbReference>
<evidence type="ECO:0000256" key="5">
    <source>
        <dbReference type="ARBA" id="ARBA00022781"/>
    </source>
</evidence>
<dbReference type="InterPro" id="IPR002146">
    <property type="entry name" value="ATP_synth_b/b'su_bac/chlpt"/>
</dbReference>
<keyword evidence="7 13" id="KW-0406">Ion transport</keyword>
<dbReference type="PANTHER" id="PTHR33445:SF1">
    <property type="entry name" value="ATP SYNTHASE SUBUNIT B"/>
    <property type="match status" value="1"/>
</dbReference>
<feature type="transmembrane region" description="Helical" evidence="13">
    <location>
        <begin position="6"/>
        <end position="25"/>
    </location>
</feature>
<evidence type="ECO:0000256" key="1">
    <source>
        <dbReference type="ARBA" id="ARBA00005513"/>
    </source>
</evidence>
<protein>
    <recommendedName>
        <fullName evidence="13">ATP synthase subunit b</fullName>
    </recommendedName>
    <alternativeName>
        <fullName evidence="13">ATP synthase F(0) sector subunit b</fullName>
    </alternativeName>
    <alternativeName>
        <fullName evidence="13">ATPase subunit I</fullName>
    </alternativeName>
    <alternativeName>
        <fullName evidence="13">F-type ATPase subunit b</fullName>
        <shortName evidence="13">F-ATPase subunit b</shortName>
    </alternativeName>
</protein>